<evidence type="ECO:0000256" key="2">
    <source>
        <dbReference type="ARBA" id="ARBA00023015"/>
    </source>
</evidence>
<dbReference type="InterPro" id="IPR036390">
    <property type="entry name" value="WH_DNA-bd_sf"/>
</dbReference>
<protein>
    <submittedName>
        <fullName evidence="6">LysR family transcriptional regulator</fullName>
    </submittedName>
</protein>
<dbReference type="EMBL" id="JACDXJ010000001">
    <property type="protein sequence ID" value="MBA1156844.1"/>
    <property type="molecule type" value="Genomic_DNA"/>
</dbReference>
<dbReference type="SUPFAM" id="SSF46785">
    <property type="entry name" value="Winged helix' DNA-binding domain"/>
    <property type="match status" value="1"/>
</dbReference>
<gene>
    <name evidence="6" type="ORF">H0S73_11970</name>
</gene>
<evidence type="ECO:0000313" key="7">
    <source>
        <dbReference type="Proteomes" id="UP000572984"/>
    </source>
</evidence>
<dbReference type="Gene3D" id="3.40.190.290">
    <property type="match status" value="1"/>
</dbReference>
<evidence type="ECO:0000256" key="4">
    <source>
        <dbReference type="ARBA" id="ARBA00023163"/>
    </source>
</evidence>
<dbReference type="PANTHER" id="PTHR30126">
    <property type="entry name" value="HTH-TYPE TRANSCRIPTIONAL REGULATOR"/>
    <property type="match status" value="1"/>
</dbReference>
<dbReference type="GO" id="GO:0003700">
    <property type="term" value="F:DNA-binding transcription factor activity"/>
    <property type="evidence" value="ECO:0007669"/>
    <property type="project" value="InterPro"/>
</dbReference>
<dbReference type="CDD" id="cd08420">
    <property type="entry name" value="PBP2_CysL_like"/>
    <property type="match status" value="1"/>
</dbReference>
<dbReference type="GO" id="GO:0000976">
    <property type="term" value="F:transcription cis-regulatory region binding"/>
    <property type="evidence" value="ECO:0007669"/>
    <property type="project" value="TreeGrafter"/>
</dbReference>
<evidence type="ECO:0000259" key="5">
    <source>
        <dbReference type="PROSITE" id="PS50931"/>
    </source>
</evidence>
<dbReference type="InterPro" id="IPR036388">
    <property type="entry name" value="WH-like_DNA-bd_sf"/>
</dbReference>
<dbReference type="Pfam" id="PF03466">
    <property type="entry name" value="LysR_substrate"/>
    <property type="match status" value="1"/>
</dbReference>
<dbReference type="SUPFAM" id="SSF53850">
    <property type="entry name" value="Periplasmic binding protein-like II"/>
    <property type="match status" value="1"/>
</dbReference>
<dbReference type="InterPro" id="IPR000847">
    <property type="entry name" value="LysR_HTH_N"/>
</dbReference>
<proteinExistence type="inferred from homology"/>
<dbReference type="Proteomes" id="UP000572984">
    <property type="component" value="Unassembled WGS sequence"/>
</dbReference>
<keyword evidence="2" id="KW-0805">Transcription regulation</keyword>
<dbReference type="FunFam" id="1.10.10.10:FF:000001">
    <property type="entry name" value="LysR family transcriptional regulator"/>
    <property type="match status" value="1"/>
</dbReference>
<dbReference type="AlphaFoldDB" id="A0A838BME2"/>
<keyword evidence="7" id="KW-1185">Reference proteome</keyword>
<keyword evidence="3" id="KW-0238">DNA-binding</keyword>
<sequence>MVMNLHLLRLFSAVARHRGFSLAAEALHISQPAVSKGVRELEGQLGTALLERGPGGVRLTESGEILMGYAQSLFAVEQAAEEAMDALRGLHRGTLRIGASTTIATYVLPPILSSFAKSYPAIELRLTSANTASIADLLVSRELDVAMVEGPINTDELMVSPWRNDELVFIVSPAHPLASRPEGVSLEELAGEAIVLREPGSGTRDVAWEALQSSGIALGRILEVSSNEAIAQVVAAGFGIGIVSSAVVADQIELGRVVRLEVGERTIRRTLSRLFLPGRQPSPAAIAFDRLLDDARTEG</sequence>
<feature type="domain" description="HTH lysR-type" evidence="5">
    <location>
        <begin position="3"/>
        <end position="60"/>
    </location>
</feature>
<dbReference type="PRINTS" id="PR00039">
    <property type="entry name" value="HTHLYSR"/>
</dbReference>
<dbReference type="Gene3D" id="1.10.10.10">
    <property type="entry name" value="Winged helix-like DNA-binding domain superfamily/Winged helix DNA-binding domain"/>
    <property type="match status" value="1"/>
</dbReference>
<evidence type="ECO:0000256" key="1">
    <source>
        <dbReference type="ARBA" id="ARBA00009437"/>
    </source>
</evidence>
<dbReference type="PANTHER" id="PTHR30126:SF39">
    <property type="entry name" value="HTH-TYPE TRANSCRIPTIONAL REGULATOR CYSL"/>
    <property type="match status" value="1"/>
</dbReference>
<dbReference type="InterPro" id="IPR005119">
    <property type="entry name" value="LysR_subst-bd"/>
</dbReference>
<reference evidence="6 7" key="1">
    <citation type="submission" date="2020-07" db="EMBL/GenBank/DDBJ databases">
        <title>Draft genome and description of Microvirga mediterraneensis Marseille-Q2068 sp. nov.</title>
        <authorList>
            <person name="Boxberger M."/>
        </authorList>
    </citation>
    <scope>NUCLEOTIDE SEQUENCE [LARGE SCALE GENOMIC DNA]</scope>
    <source>
        <strain evidence="6 7">Marseille-Q2068</strain>
    </source>
</reference>
<organism evidence="6 7">
    <name type="scientific">Microvirga mediterraneensis</name>
    <dbReference type="NCBI Taxonomy" id="2754695"/>
    <lineage>
        <taxon>Bacteria</taxon>
        <taxon>Pseudomonadati</taxon>
        <taxon>Pseudomonadota</taxon>
        <taxon>Alphaproteobacteria</taxon>
        <taxon>Hyphomicrobiales</taxon>
        <taxon>Methylobacteriaceae</taxon>
        <taxon>Microvirga</taxon>
    </lineage>
</organism>
<dbReference type="PROSITE" id="PS50931">
    <property type="entry name" value="HTH_LYSR"/>
    <property type="match status" value="1"/>
</dbReference>
<accession>A0A838BME2</accession>
<evidence type="ECO:0000256" key="3">
    <source>
        <dbReference type="ARBA" id="ARBA00023125"/>
    </source>
</evidence>
<name>A0A838BME2_9HYPH</name>
<comment type="similarity">
    <text evidence="1">Belongs to the LysR transcriptional regulatory family.</text>
</comment>
<comment type="caution">
    <text evidence="6">The sequence shown here is derived from an EMBL/GenBank/DDBJ whole genome shotgun (WGS) entry which is preliminary data.</text>
</comment>
<dbReference type="Pfam" id="PF00126">
    <property type="entry name" value="HTH_1"/>
    <property type="match status" value="1"/>
</dbReference>
<keyword evidence="4" id="KW-0804">Transcription</keyword>
<evidence type="ECO:0000313" key="6">
    <source>
        <dbReference type="EMBL" id="MBA1156844.1"/>
    </source>
</evidence>